<dbReference type="EMBL" id="MU860016">
    <property type="protein sequence ID" value="KAK4241847.1"/>
    <property type="molecule type" value="Genomic_DNA"/>
</dbReference>
<evidence type="ECO:0000256" key="6">
    <source>
        <dbReference type="ARBA" id="ARBA00018116"/>
    </source>
</evidence>
<dbReference type="InterPro" id="IPR019133">
    <property type="entry name" value="MIC60"/>
</dbReference>
<keyword evidence="16 22" id="KW-0496">Mitochondrion</keyword>
<name>A0AAN7HE87_9PEZI</name>
<keyword evidence="13" id="KW-0809">Transit peptide</keyword>
<comment type="subcellular location">
    <subcellularLocation>
        <location evidence="1">Cell membrane</location>
        <topology evidence="1">Lipid-anchor</topology>
        <orientation evidence="1">Cytoplasmic side</orientation>
    </subcellularLocation>
    <subcellularLocation>
        <location evidence="2 22">Mitochondrion inner membrane</location>
        <topology evidence="2 22">Single-pass membrane protein</topology>
    </subcellularLocation>
</comment>
<evidence type="ECO:0000256" key="23">
    <source>
        <dbReference type="SAM" id="Coils"/>
    </source>
</evidence>
<dbReference type="PANTHER" id="PTHR15415">
    <property type="entry name" value="MITOFILIN"/>
    <property type="match status" value="1"/>
</dbReference>
<feature type="compositionally biased region" description="Basic and acidic residues" evidence="24">
    <location>
        <begin position="498"/>
        <end position="509"/>
    </location>
</feature>
<evidence type="ECO:0000256" key="12">
    <source>
        <dbReference type="ARBA" id="ARBA00022927"/>
    </source>
</evidence>
<evidence type="ECO:0000256" key="4">
    <source>
        <dbReference type="ARBA" id="ARBA00010877"/>
    </source>
</evidence>
<dbReference type="NCBIfam" id="TIGR00231">
    <property type="entry name" value="small_GTP"/>
    <property type="match status" value="1"/>
</dbReference>
<feature type="compositionally biased region" description="Pro residues" evidence="24">
    <location>
        <begin position="297"/>
        <end position="310"/>
    </location>
</feature>
<keyword evidence="8" id="KW-1003">Cell membrane</keyword>
<keyword evidence="12" id="KW-0653">Protein transport</keyword>
<evidence type="ECO:0000256" key="18">
    <source>
        <dbReference type="ARBA" id="ARBA00023136"/>
    </source>
</evidence>
<dbReference type="InterPro" id="IPR005225">
    <property type="entry name" value="Small_GTP-bd"/>
</dbReference>
<reference evidence="25" key="1">
    <citation type="journal article" date="2023" name="Mol. Phylogenet. Evol.">
        <title>Genome-scale phylogeny and comparative genomics of the fungal order Sordariales.</title>
        <authorList>
            <person name="Hensen N."/>
            <person name="Bonometti L."/>
            <person name="Westerberg I."/>
            <person name="Brannstrom I.O."/>
            <person name="Guillou S."/>
            <person name="Cros-Aarteil S."/>
            <person name="Calhoun S."/>
            <person name="Haridas S."/>
            <person name="Kuo A."/>
            <person name="Mondo S."/>
            <person name="Pangilinan J."/>
            <person name="Riley R."/>
            <person name="LaButti K."/>
            <person name="Andreopoulos B."/>
            <person name="Lipzen A."/>
            <person name="Chen C."/>
            <person name="Yan M."/>
            <person name="Daum C."/>
            <person name="Ng V."/>
            <person name="Clum A."/>
            <person name="Steindorff A."/>
            <person name="Ohm R.A."/>
            <person name="Martin F."/>
            <person name="Silar P."/>
            <person name="Natvig D.O."/>
            <person name="Lalanne C."/>
            <person name="Gautier V."/>
            <person name="Ament-Velasquez S.L."/>
            <person name="Kruys A."/>
            <person name="Hutchinson M.I."/>
            <person name="Powell A.J."/>
            <person name="Barry K."/>
            <person name="Miller A.N."/>
            <person name="Grigoriev I.V."/>
            <person name="Debuchy R."/>
            <person name="Gladieux P."/>
            <person name="Hiltunen Thoren M."/>
            <person name="Johannesson H."/>
        </authorList>
    </citation>
    <scope>NUCLEOTIDE SEQUENCE</scope>
    <source>
        <strain evidence="25">CBS 532.94</strain>
    </source>
</reference>
<dbReference type="GO" id="GO:0061617">
    <property type="term" value="C:MICOS complex"/>
    <property type="evidence" value="ECO:0007669"/>
    <property type="project" value="TreeGrafter"/>
</dbReference>
<evidence type="ECO:0000256" key="2">
    <source>
        <dbReference type="ARBA" id="ARBA00004434"/>
    </source>
</evidence>
<evidence type="ECO:0000313" key="26">
    <source>
        <dbReference type="Proteomes" id="UP001303760"/>
    </source>
</evidence>
<feature type="coiled-coil region" evidence="23">
    <location>
        <begin position="627"/>
        <end position="657"/>
    </location>
</feature>
<dbReference type="FunFam" id="3.40.50.300:FF:000464">
    <property type="entry name" value="GTP-binding protein ypt5"/>
    <property type="match status" value="1"/>
</dbReference>
<dbReference type="PROSITE" id="PS51420">
    <property type="entry name" value="RHO"/>
    <property type="match status" value="1"/>
</dbReference>
<dbReference type="SMART" id="SM00176">
    <property type="entry name" value="RAN"/>
    <property type="match status" value="1"/>
</dbReference>
<dbReference type="GO" id="GO:0042407">
    <property type="term" value="P:cristae formation"/>
    <property type="evidence" value="ECO:0007669"/>
    <property type="project" value="TreeGrafter"/>
</dbReference>
<dbReference type="Pfam" id="PF00071">
    <property type="entry name" value="Ras"/>
    <property type="match status" value="1"/>
</dbReference>
<proteinExistence type="inferred from homology"/>
<keyword evidence="19" id="KW-0449">Lipoprotein</keyword>
<feature type="compositionally biased region" description="Basic and acidic residues" evidence="24">
    <location>
        <begin position="443"/>
        <end position="473"/>
    </location>
</feature>
<dbReference type="SMART" id="SM00173">
    <property type="entry name" value="RAS"/>
    <property type="match status" value="1"/>
</dbReference>
<evidence type="ECO:0000256" key="14">
    <source>
        <dbReference type="ARBA" id="ARBA00022989"/>
    </source>
</evidence>
<evidence type="ECO:0000256" key="9">
    <source>
        <dbReference type="ARBA" id="ARBA00022692"/>
    </source>
</evidence>
<dbReference type="SMART" id="SM00175">
    <property type="entry name" value="RAB"/>
    <property type="match status" value="1"/>
</dbReference>
<keyword evidence="10" id="KW-0547">Nucleotide-binding</keyword>
<evidence type="ECO:0000256" key="21">
    <source>
        <dbReference type="ARBA" id="ARBA00025571"/>
    </source>
</evidence>
<feature type="region of interest" description="Disordered" evidence="24">
    <location>
        <begin position="383"/>
        <end position="511"/>
    </location>
</feature>
<evidence type="ECO:0000256" key="16">
    <source>
        <dbReference type="ARBA" id="ARBA00023128"/>
    </source>
</evidence>
<comment type="similarity">
    <text evidence="3">Belongs to the small GTPase superfamily. Rab family.</text>
</comment>
<keyword evidence="14 22" id="KW-1133">Transmembrane helix</keyword>
<keyword evidence="17" id="KW-0342">GTP-binding</keyword>
<dbReference type="CDD" id="cd01860">
    <property type="entry name" value="Rab5_related"/>
    <property type="match status" value="1"/>
</dbReference>
<dbReference type="GO" id="GO:0005768">
    <property type="term" value="C:endosome"/>
    <property type="evidence" value="ECO:0007669"/>
    <property type="project" value="UniProtKB-ARBA"/>
</dbReference>
<evidence type="ECO:0000256" key="15">
    <source>
        <dbReference type="ARBA" id="ARBA00023054"/>
    </source>
</evidence>
<dbReference type="GO" id="GO:0005886">
    <property type="term" value="C:plasma membrane"/>
    <property type="evidence" value="ECO:0007669"/>
    <property type="project" value="UniProtKB-SubCell"/>
</dbReference>
<evidence type="ECO:0000256" key="22">
    <source>
        <dbReference type="RuleBase" id="RU363000"/>
    </source>
</evidence>
<sequence length="886" mass="97269">MATRGPPGARGMSNRFAQFKLVLLGESAVGKSSIVLRFVKDQFDSYRESTIGAAFLTQTISLDENTTVKFEIWDTAGQERYKSLAPMYYRNANCAVVVYDITQATSLDKAKSWVKELQRQANENIIIALAGNKLDLVTEQPDKRAIQTADAEAYAKEAGLLFFETSAKTAENVQELFTAIAKKLPLDQVGPRHARPGQRPGPSIAPCRPPHPLMLRTSLRSVKALGSRPAAAAAGRQWQVSAARRAVVPGQRYYADGKKPDEVKIPASETLTAPSTPPPPPPEKVAPSSISRENAPLTPPAPPPPPPAPGPRRKKGFFRRLRNFILTLALLSALGFGGGVWYSRINDNFHDFFTEYVPYGEQAVLYLEEMDFKKRFPNVANRVTGRRPDGEQVKIPAQSGASWRVADGHESGGRHSSAIQKVAAVKEDKPKAEPAVVTQAKTETAKLPKADVAVKEADTKRPVPAPVEKKPEPTAEPTPAPVPSLALPPAPAPSPADKAWKAPEVDEPSRWPPASPIDPLAVPDAAEPVVQDLVHLLNDIITVINHDGASEKYGATIGKAKSELSKVGRKIRQMKTSVEQEAAQQVKNRVDDFDKAANELVSRLDTVMSAQEQQFRREFEAEVARLKQSYDNKVKLVQERERQLAEEKLNNQLLQQAIELQRQFARDIKKHVEEERDGRLGKLNELSAAVASLERLTAGWGEVIDATQRTQQLHVAVEAVRASLEDAHHPRPFIKELVALKEIAAHDPVVDAAIASIHPSAYQRGISTPAELIDRFRRVAAEVRKASLLPEDAGVASHAASAVLSKVLFKKQGLAAGDDVESILTRTQTFLEEGDLDNAAREMNQLTGWSKTLSRDWLAEVRKVLEVRQALEVIQTEARLQSLKLE</sequence>
<keyword evidence="26" id="KW-1185">Reference proteome</keyword>
<evidence type="ECO:0000256" key="13">
    <source>
        <dbReference type="ARBA" id="ARBA00022946"/>
    </source>
</evidence>
<feature type="compositionally biased region" description="Pro residues" evidence="24">
    <location>
        <begin position="275"/>
        <end position="284"/>
    </location>
</feature>
<dbReference type="GO" id="GO:0003924">
    <property type="term" value="F:GTPase activity"/>
    <property type="evidence" value="ECO:0007669"/>
    <property type="project" value="InterPro"/>
</dbReference>
<accession>A0AAN7HE87</accession>
<evidence type="ECO:0000256" key="10">
    <source>
        <dbReference type="ARBA" id="ARBA00022741"/>
    </source>
</evidence>
<keyword evidence="9 22" id="KW-0812">Transmembrane</keyword>
<comment type="subunit">
    <text evidence="5 22">Component of the mitochondrial contact site and cristae organizing system (MICOS) complex.</text>
</comment>
<keyword evidence="20" id="KW-0636">Prenylation</keyword>
<dbReference type="GO" id="GO:0005525">
    <property type="term" value="F:GTP binding"/>
    <property type="evidence" value="ECO:0007669"/>
    <property type="project" value="UniProtKB-KW"/>
</dbReference>
<evidence type="ECO:0000256" key="5">
    <source>
        <dbReference type="ARBA" id="ARBA00011875"/>
    </source>
</evidence>
<dbReference type="GO" id="GO:0015031">
    <property type="term" value="P:protein transport"/>
    <property type="evidence" value="ECO:0007669"/>
    <property type="project" value="UniProtKB-KW"/>
</dbReference>
<feature type="region of interest" description="Disordered" evidence="24">
    <location>
        <begin position="269"/>
        <end position="314"/>
    </location>
</feature>
<protein>
    <recommendedName>
        <fullName evidence="6 22">MICOS complex subunit MIC60</fullName>
    </recommendedName>
    <alternativeName>
        <fullName evidence="22">Mitofilin</fullName>
    </alternativeName>
</protein>
<keyword evidence="18 22" id="KW-0472">Membrane</keyword>
<keyword evidence="15 23" id="KW-0175">Coiled coil</keyword>
<gene>
    <name evidence="25" type="ORF">C8A03DRAFT_40812</name>
</gene>
<dbReference type="Pfam" id="PF09731">
    <property type="entry name" value="Mitofilin"/>
    <property type="match status" value="1"/>
</dbReference>
<dbReference type="Gene3D" id="3.40.50.300">
    <property type="entry name" value="P-loop containing nucleotide triphosphate hydrolases"/>
    <property type="match status" value="1"/>
</dbReference>
<evidence type="ECO:0000256" key="17">
    <source>
        <dbReference type="ARBA" id="ARBA00023134"/>
    </source>
</evidence>
<evidence type="ECO:0000256" key="8">
    <source>
        <dbReference type="ARBA" id="ARBA00022475"/>
    </source>
</evidence>
<comment type="similarity">
    <text evidence="4 22">Belongs to the MICOS complex subunit Mic60 family.</text>
</comment>
<evidence type="ECO:0000256" key="11">
    <source>
        <dbReference type="ARBA" id="ARBA00022792"/>
    </source>
</evidence>
<evidence type="ECO:0000313" key="25">
    <source>
        <dbReference type="EMBL" id="KAK4241847.1"/>
    </source>
</evidence>
<dbReference type="SMART" id="SM00174">
    <property type="entry name" value="RHO"/>
    <property type="match status" value="1"/>
</dbReference>
<dbReference type="Proteomes" id="UP001303760">
    <property type="component" value="Unassembled WGS sequence"/>
</dbReference>
<feature type="region of interest" description="Disordered" evidence="24">
    <location>
        <begin position="188"/>
        <end position="213"/>
    </location>
</feature>
<dbReference type="InterPro" id="IPR001806">
    <property type="entry name" value="Small_GTPase"/>
</dbReference>
<dbReference type="SUPFAM" id="SSF52540">
    <property type="entry name" value="P-loop containing nucleoside triphosphate hydrolases"/>
    <property type="match status" value="1"/>
</dbReference>
<feature type="compositionally biased region" description="Pro residues" evidence="24">
    <location>
        <begin position="474"/>
        <end position="494"/>
    </location>
</feature>
<reference evidence="25" key="2">
    <citation type="submission" date="2023-05" db="EMBL/GenBank/DDBJ databases">
        <authorList>
            <consortium name="Lawrence Berkeley National Laboratory"/>
            <person name="Steindorff A."/>
            <person name="Hensen N."/>
            <person name="Bonometti L."/>
            <person name="Westerberg I."/>
            <person name="Brannstrom I.O."/>
            <person name="Guillou S."/>
            <person name="Cros-Aarteil S."/>
            <person name="Calhoun S."/>
            <person name="Haridas S."/>
            <person name="Kuo A."/>
            <person name="Mondo S."/>
            <person name="Pangilinan J."/>
            <person name="Riley R."/>
            <person name="Labutti K."/>
            <person name="Andreopoulos B."/>
            <person name="Lipzen A."/>
            <person name="Chen C."/>
            <person name="Yanf M."/>
            <person name="Daum C."/>
            <person name="Ng V."/>
            <person name="Clum A."/>
            <person name="Ohm R."/>
            <person name="Martin F."/>
            <person name="Silar P."/>
            <person name="Natvig D."/>
            <person name="Lalanne C."/>
            <person name="Gautier V."/>
            <person name="Ament-Velasquez S.L."/>
            <person name="Kruys A."/>
            <person name="Hutchinson M.I."/>
            <person name="Powell A.J."/>
            <person name="Barry K."/>
            <person name="Miller A.N."/>
            <person name="Grigoriev I.V."/>
            <person name="Debuchy R."/>
            <person name="Gladieux P."/>
            <person name="Thoren M.H."/>
            <person name="Johannesson H."/>
        </authorList>
    </citation>
    <scope>NUCLEOTIDE SEQUENCE</scope>
    <source>
        <strain evidence="25">CBS 532.94</strain>
    </source>
</reference>
<evidence type="ECO:0000256" key="20">
    <source>
        <dbReference type="ARBA" id="ARBA00023289"/>
    </source>
</evidence>
<evidence type="ECO:0000256" key="3">
    <source>
        <dbReference type="ARBA" id="ARBA00006270"/>
    </source>
</evidence>
<dbReference type="PROSITE" id="PS51419">
    <property type="entry name" value="RAB"/>
    <property type="match status" value="1"/>
</dbReference>
<evidence type="ECO:0000256" key="7">
    <source>
        <dbReference type="ARBA" id="ARBA00022448"/>
    </source>
</evidence>
<evidence type="ECO:0000256" key="1">
    <source>
        <dbReference type="ARBA" id="ARBA00004342"/>
    </source>
</evidence>
<feature type="transmembrane region" description="Helical" evidence="22">
    <location>
        <begin position="321"/>
        <end position="342"/>
    </location>
</feature>
<dbReference type="GO" id="GO:0016192">
    <property type="term" value="P:vesicle-mediated transport"/>
    <property type="evidence" value="ECO:0007669"/>
    <property type="project" value="UniProtKB-ARBA"/>
</dbReference>
<dbReference type="InterPro" id="IPR027417">
    <property type="entry name" value="P-loop_NTPase"/>
</dbReference>
<comment type="function">
    <text evidence="21">Component of the MICOS complex, a large protein complex of the mitochondrial inner membrane that plays crucial roles in the maintenance of crista junctions, inner membrane architecture, and formation of contact sites to the outer membrane. Plays a role in keeping cristae membranes connected to the inner boundary membrane. Also promotes protein import via the mitochondrial intermembrane space assembly (MIA) pathway.</text>
</comment>
<keyword evidence="7" id="KW-0813">Transport</keyword>
<dbReference type="GO" id="GO:0016050">
    <property type="term" value="P:vesicle organization"/>
    <property type="evidence" value="ECO:0007669"/>
    <property type="project" value="UniProtKB-ARBA"/>
</dbReference>
<comment type="caution">
    <text evidence="25">The sequence shown here is derived from an EMBL/GenBank/DDBJ whole genome shotgun (WGS) entry which is preliminary data.</text>
</comment>
<organism evidence="25 26">
    <name type="scientific">Achaetomium macrosporum</name>
    <dbReference type="NCBI Taxonomy" id="79813"/>
    <lineage>
        <taxon>Eukaryota</taxon>
        <taxon>Fungi</taxon>
        <taxon>Dikarya</taxon>
        <taxon>Ascomycota</taxon>
        <taxon>Pezizomycotina</taxon>
        <taxon>Sordariomycetes</taxon>
        <taxon>Sordariomycetidae</taxon>
        <taxon>Sordariales</taxon>
        <taxon>Chaetomiaceae</taxon>
        <taxon>Achaetomium</taxon>
    </lineage>
</organism>
<keyword evidence="11 22" id="KW-0999">Mitochondrion inner membrane</keyword>
<dbReference type="PROSITE" id="PS51421">
    <property type="entry name" value="RAS"/>
    <property type="match status" value="1"/>
</dbReference>
<evidence type="ECO:0000256" key="24">
    <source>
        <dbReference type="SAM" id="MobiDB-lite"/>
    </source>
</evidence>
<evidence type="ECO:0000256" key="19">
    <source>
        <dbReference type="ARBA" id="ARBA00023288"/>
    </source>
</evidence>
<dbReference type="PRINTS" id="PR00449">
    <property type="entry name" value="RASTRNSFRMNG"/>
</dbReference>
<dbReference type="PANTHER" id="PTHR15415:SF7">
    <property type="entry name" value="MICOS COMPLEX SUBUNIT MIC60"/>
    <property type="match status" value="1"/>
</dbReference>
<dbReference type="AlphaFoldDB" id="A0AAN7HE87"/>